<evidence type="ECO:0000313" key="2">
    <source>
        <dbReference type="EMBL" id="QHH10195.1"/>
    </source>
</evidence>
<reference evidence="3 4" key="3">
    <citation type="submission" date="2019-08" db="EMBL/GenBank/DDBJ databases">
        <title>Emerging of two pre-pandemic pathogenic O4:KUT lineages of Vibrio parahaemolyticus in coastal eastern China.</title>
        <authorList>
            <person name="Yu H."/>
        </authorList>
    </citation>
    <scope>NUCLEOTIDE SEQUENCE [LARGE SCALE GENOMIC DNA]</scope>
    <source>
        <strain evidence="3 4">HZ17-383</strain>
    </source>
</reference>
<dbReference type="Proteomes" id="UP000464718">
    <property type="component" value="Chromosome i"/>
</dbReference>
<dbReference type="EMBL" id="CP034298">
    <property type="protein sequence ID" value="QHH10195.1"/>
    <property type="molecule type" value="Genomic_DNA"/>
</dbReference>
<proteinExistence type="predicted"/>
<evidence type="ECO:0000313" key="3">
    <source>
        <dbReference type="EMBL" id="TXN15541.1"/>
    </source>
</evidence>
<protein>
    <submittedName>
        <fullName evidence="1">Uncharacterized protein</fullName>
    </submittedName>
</protein>
<accession>A0A2S1M7N8</accession>
<dbReference type="Proteomes" id="UP000856022">
    <property type="component" value="Unassembled WGS sequence"/>
</dbReference>
<dbReference type="Proteomes" id="UP000321504">
    <property type="component" value="Unassembled WGS sequence"/>
</dbReference>
<evidence type="ECO:0000313" key="5">
    <source>
        <dbReference type="Proteomes" id="UP000464718"/>
    </source>
</evidence>
<evidence type="ECO:0000313" key="4">
    <source>
        <dbReference type="Proteomes" id="UP000321504"/>
    </source>
</evidence>
<reference evidence="1" key="4">
    <citation type="submission" date="2019-12" db="EMBL/GenBank/DDBJ databases">
        <authorList>
            <consortium name="NCBI Pathogen Detection Project"/>
        </authorList>
    </citation>
    <scope>NUCLEOTIDE SEQUENCE</scope>
    <source>
        <strain evidence="1">1930</strain>
    </source>
</reference>
<dbReference type="AlphaFoldDB" id="A0A2S1M7N8"/>
<reference evidence="2 5" key="2">
    <citation type="submission" date="2018-12" db="EMBL/GenBank/DDBJ databases">
        <title>Genomic insights into the evolutionary origins and pathogenicity of five Vibrio parahaemolyticus strains isolated from the shrimp with acute hepatopancreatic necrosis disease (AHPND).</title>
        <authorList>
            <person name="Yang Q."/>
            <person name="Dong X."/>
            <person name="Xie G."/>
            <person name="Fu S."/>
            <person name="Zou P."/>
            <person name="Sun J."/>
            <person name="Wang Y."/>
            <person name="Huang J."/>
        </authorList>
    </citation>
    <scope>NUCLEOTIDE SEQUENCE [LARGE SCALE GENOMIC DNA]</scope>
    <source>
        <strain evidence="2 5">20160303005-1</strain>
    </source>
</reference>
<name>A0A2S1M7N8_VIBPH</name>
<evidence type="ECO:0000313" key="1">
    <source>
        <dbReference type="EMBL" id="HAS6675629.1"/>
    </source>
</evidence>
<gene>
    <name evidence="2" type="ORF">EHC69_12910</name>
    <name evidence="3" type="ORF">FVP01_16440</name>
    <name evidence="1" type="ORF">I7278_02270</name>
</gene>
<organism evidence="1">
    <name type="scientific">Vibrio parahaemolyticus</name>
    <dbReference type="NCBI Taxonomy" id="670"/>
    <lineage>
        <taxon>Bacteria</taxon>
        <taxon>Pseudomonadati</taxon>
        <taxon>Pseudomonadota</taxon>
        <taxon>Gammaproteobacteria</taxon>
        <taxon>Vibrionales</taxon>
        <taxon>Vibrionaceae</taxon>
        <taxon>Vibrio</taxon>
    </lineage>
</organism>
<dbReference type="EMBL" id="VRMQ01000003">
    <property type="protein sequence ID" value="TXN15541.1"/>
    <property type="molecule type" value="Genomic_DNA"/>
</dbReference>
<sequence>MENNFHIEVDNWSHMPKQNLIWHKADKKTPKSSGKVELLIKRNILLGKNEIMIQHNFRRCQWN</sequence>
<reference evidence="1" key="1">
    <citation type="journal article" date="2018" name="Genome Biol.">
        <title>SKESA: strategic k-mer extension for scrupulous assemblies.</title>
        <authorList>
            <person name="Souvorov A."/>
            <person name="Agarwala R."/>
            <person name="Lipman D.J."/>
        </authorList>
    </citation>
    <scope>NUCLEOTIDE SEQUENCE</scope>
    <source>
        <strain evidence="1">1930</strain>
    </source>
</reference>
<dbReference type="EMBL" id="DACQKT010000001">
    <property type="protein sequence ID" value="HAS6675629.1"/>
    <property type="molecule type" value="Genomic_DNA"/>
</dbReference>